<reference evidence="2 3" key="1">
    <citation type="submission" date="2019-08" db="EMBL/GenBank/DDBJ databases">
        <authorList>
            <person name="Dhanesh K."/>
            <person name="Kumar G."/>
            <person name="Sasikala C."/>
            <person name="Venkata Ramana C."/>
        </authorList>
    </citation>
    <scope>NUCLEOTIDE SEQUENCE [LARGE SCALE GENOMIC DNA]</scope>
    <source>
        <strain evidence="2 3">JC645</strain>
    </source>
</reference>
<gene>
    <name evidence="2" type="ORF">FYK55_13175</name>
</gene>
<proteinExistence type="predicted"/>
<keyword evidence="1" id="KW-1133">Transmembrane helix</keyword>
<keyword evidence="1" id="KW-0812">Transmembrane</keyword>
<evidence type="ECO:0000313" key="3">
    <source>
        <dbReference type="Proteomes" id="UP000324479"/>
    </source>
</evidence>
<dbReference type="AlphaFoldDB" id="A0A5M6DAB9"/>
<feature type="transmembrane region" description="Helical" evidence="1">
    <location>
        <begin position="130"/>
        <end position="150"/>
    </location>
</feature>
<protein>
    <submittedName>
        <fullName evidence="2">Uncharacterized protein</fullName>
    </submittedName>
</protein>
<dbReference type="EMBL" id="VWOX01000006">
    <property type="protein sequence ID" value="KAA5543222.1"/>
    <property type="molecule type" value="Genomic_DNA"/>
</dbReference>
<sequence length="157" mass="17195">MPAPYKPTTDLSKPPGSCSKSGSQHWIVGCSICYCIYYVTSIVTLPFADDVWIGELPVFAIVQWPKAWLNSTIQGFFISLLPSLGLDSGSASPDRILTSSWALTATVVLPPLLMLCVLRFLRKGRLKTLLVRLVVAIALLDAAVTCWFDSTSRLSIF</sequence>
<feature type="transmembrane region" description="Helical" evidence="1">
    <location>
        <begin position="98"/>
        <end position="118"/>
    </location>
</feature>
<evidence type="ECO:0000313" key="2">
    <source>
        <dbReference type="EMBL" id="KAA5543222.1"/>
    </source>
</evidence>
<keyword evidence="1" id="KW-0472">Membrane</keyword>
<keyword evidence="3" id="KW-1185">Reference proteome</keyword>
<evidence type="ECO:0000256" key="1">
    <source>
        <dbReference type="SAM" id="Phobius"/>
    </source>
</evidence>
<accession>A0A5M6DAB9</accession>
<comment type="caution">
    <text evidence="2">The sequence shown here is derived from an EMBL/GenBank/DDBJ whole genome shotgun (WGS) entry which is preliminary data.</text>
</comment>
<organism evidence="2 3">
    <name type="scientific">Roseiconus nitratireducens</name>
    <dbReference type="NCBI Taxonomy" id="2605748"/>
    <lineage>
        <taxon>Bacteria</taxon>
        <taxon>Pseudomonadati</taxon>
        <taxon>Planctomycetota</taxon>
        <taxon>Planctomycetia</taxon>
        <taxon>Pirellulales</taxon>
        <taxon>Pirellulaceae</taxon>
        <taxon>Roseiconus</taxon>
    </lineage>
</organism>
<name>A0A5M6DAB9_9BACT</name>
<feature type="transmembrane region" description="Helical" evidence="1">
    <location>
        <begin position="26"/>
        <end position="47"/>
    </location>
</feature>
<dbReference type="Proteomes" id="UP000324479">
    <property type="component" value="Unassembled WGS sequence"/>
</dbReference>